<dbReference type="PANTHER" id="PTHR33670">
    <property type="entry name" value="SPLICING FACTOR, PROLINE- AND GLUTAMINE-RICH-LIKE"/>
    <property type="match status" value="1"/>
</dbReference>
<evidence type="ECO:0000313" key="2">
    <source>
        <dbReference type="EMBL" id="KAF9614410.1"/>
    </source>
</evidence>
<feature type="compositionally biased region" description="Basic and acidic residues" evidence="1">
    <location>
        <begin position="49"/>
        <end position="70"/>
    </location>
</feature>
<dbReference type="OrthoDB" id="1935097at2759"/>
<name>A0A835M0I2_9MAGN</name>
<dbReference type="Proteomes" id="UP000631114">
    <property type="component" value="Unassembled WGS sequence"/>
</dbReference>
<accession>A0A835M0I2</accession>
<protein>
    <submittedName>
        <fullName evidence="2">Uncharacterized protein</fullName>
    </submittedName>
</protein>
<organism evidence="2 3">
    <name type="scientific">Coptis chinensis</name>
    <dbReference type="NCBI Taxonomy" id="261450"/>
    <lineage>
        <taxon>Eukaryota</taxon>
        <taxon>Viridiplantae</taxon>
        <taxon>Streptophyta</taxon>
        <taxon>Embryophyta</taxon>
        <taxon>Tracheophyta</taxon>
        <taxon>Spermatophyta</taxon>
        <taxon>Magnoliopsida</taxon>
        <taxon>Ranunculales</taxon>
        <taxon>Ranunculaceae</taxon>
        <taxon>Coptidoideae</taxon>
        <taxon>Coptis</taxon>
    </lineage>
</organism>
<feature type="compositionally biased region" description="Basic residues" evidence="1">
    <location>
        <begin position="35"/>
        <end position="48"/>
    </location>
</feature>
<evidence type="ECO:0000313" key="3">
    <source>
        <dbReference type="Proteomes" id="UP000631114"/>
    </source>
</evidence>
<comment type="caution">
    <text evidence="2">The sequence shown here is derived from an EMBL/GenBank/DDBJ whole genome shotgun (WGS) entry which is preliminary data.</text>
</comment>
<dbReference type="PANTHER" id="PTHR33670:SF1">
    <property type="entry name" value="OS09G0416300 PROTEIN"/>
    <property type="match status" value="1"/>
</dbReference>
<dbReference type="EMBL" id="JADFTS010000003">
    <property type="protein sequence ID" value="KAF9614410.1"/>
    <property type="molecule type" value="Genomic_DNA"/>
</dbReference>
<feature type="region of interest" description="Disordered" evidence="1">
    <location>
        <begin position="23"/>
        <end position="70"/>
    </location>
</feature>
<evidence type="ECO:0000256" key="1">
    <source>
        <dbReference type="SAM" id="MobiDB-lite"/>
    </source>
</evidence>
<dbReference type="AlphaFoldDB" id="A0A835M0I2"/>
<keyword evidence="3" id="KW-1185">Reference proteome</keyword>
<gene>
    <name evidence="2" type="ORF">IFM89_018555</name>
</gene>
<sequence>MGTAVLHPQDCLMKNPYFRQPLICTPSKIGGGGRNRNRSPRSGGRRKRSPSDNESDRSNSSKSMVDRFSTKDLVMGQVKILKRGEKIESPPSKILNKMR</sequence>
<proteinExistence type="predicted"/>
<reference evidence="2 3" key="1">
    <citation type="submission" date="2020-10" db="EMBL/GenBank/DDBJ databases">
        <title>The Coptis chinensis genome and diversification of protoberbering-type alkaloids.</title>
        <authorList>
            <person name="Wang B."/>
            <person name="Shu S."/>
            <person name="Song C."/>
            <person name="Liu Y."/>
        </authorList>
    </citation>
    <scope>NUCLEOTIDE SEQUENCE [LARGE SCALE GENOMIC DNA]</scope>
    <source>
        <strain evidence="2">HL-2020</strain>
        <tissue evidence="2">Leaf</tissue>
    </source>
</reference>